<protein>
    <submittedName>
        <fullName evidence="5">DUF1294 domain-containing protein</fullName>
    </submittedName>
</protein>
<evidence type="ECO:0000256" key="3">
    <source>
        <dbReference type="SAM" id="Phobius"/>
    </source>
</evidence>
<dbReference type="PROSITE" id="PS00352">
    <property type="entry name" value="CSD_1"/>
    <property type="match status" value="1"/>
</dbReference>
<dbReference type="PROSITE" id="PS51857">
    <property type="entry name" value="CSD_2"/>
    <property type="match status" value="1"/>
</dbReference>
<dbReference type="Pfam" id="PF00313">
    <property type="entry name" value="CSD"/>
    <property type="match status" value="1"/>
</dbReference>
<dbReference type="Pfam" id="PF06961">
    <property type="entry name" value="DUF1294"/>
    <property type="match status" value="1"/>
</dbReference>
<dbReference type="PANTHER" id="PTHR12962">
    <property type="entry name" value="CALCIUM-REGULATED HEAT STABLE PROTEIN CRHSP-24-RELATED"/>
    <property type="match status" value="1"/>
</dbReference>
<dbReference type="InterPro" id="IPR010718">
    <property type="entry name" value="DUF1294"/>
</dbReference>
<dbReference type="SMART" id="SM00357">
    <property type="entry name" value="CSP"/>
    <property type="match status" value="1"/>
</dbReference>
<comment type="subcellular location">
    <subcellularLocation>
        <location evidence="2">Cytoplasm</location>
    </subcellularLocation>
</comment>
<sequence length="227" mass="26489">MYLQGQKLEGRLARWNDDRGFGFIQVAGQKRDVFLHISQLGNLPKRPQVGDMVDFEPGMDGQGRPRAERAHIQGLEQPGSTISSRQRRQRSYEIQGRDLGVFGWLLVLAPAAFSLWVLYRDHNVFPLLIYLFMSLFTFIAYAMDKKKAIDEKWRTPESSLHFMELLGGWPGGFLAQYKLRHKSRKRHYQQVFWLIVILHLVLWLDYLLFGGRWIWHPAAGLVGAFFR</sequence>
<evidence type="ECO:0000259" key="4">
    <source>
        <dbReference type="PROSITE" id="PS51857"/>
    </source>
</evidence>
<evidence type="ECO:0000313" key="5">
    <source>
        <dbReference type="EMBL" id="HEC06636.1"/>
    </source>
</evidence>
<keyword evidence="1" id="KW-0597">Phosphoprotein</keyword>
<dbReference type="Gene3D" id="2.40.50.140">
    <property type="entry name" value="Nucleic acid-binding proteins"/>
    <property type="match status" value="1"/>
</dbReference>
<keyword evidence="3" id="KW-0812">Transmembrane</keyword>
<evidence type="ECO:0000256" key="1">
    <source>
        <dbReference type="ARBA" id="ARBA00022553"/>
    </source>
</evidence>
<feature type="domain" description="CSD" evidence="4">
    <location>
        <begin position="7"/>
        <end position="72"/>
    </location>
</feature>
<feature type="transmembrane region" description="Helical" evidence="3">
    <location>
        <begin position="99"/>
        <end position="119"/>
    </location>
</feature>
<gene>
    <name evidence="5" type="ORF">ENJ12_07280</name>
</gene>
<dbReference type="GO" id="GO:0003730">
    <property type="term" value="F:mRNA 3'-UTR binding"/>
    <property type="evidence" value="ECO:0007669"/>
    <property type="project" value="TreeGrafter"/>
</dbReference>
<dbReference type="SUPFAM" id="SSF50249">
    <property type="entry name" value="Nucleic acid-binding proteins"/>
    <property type="match status" value="1"/>
</dbReference>
<keyword evidence="3" id="KW-1133">Transmembrane helix</keyword>
<dbReference type="InterPro" id="IPR012340">
    <property type="entry name" value="NA-bd_OB-fold"/>
</dbReference>
<proteinExistence type="predicted"/>
<dbReference type="InterPro" id="IPR019844">
    <property type="entry name" value="CSD_CS"/>
</dbReference>
<dbReference type="GO" id="GO:0043488">
    <property type="term" value="P:regulation of mRNA stability"/>
    <property type="evidence" value="ECO:0007669"/>
    <property type="project" value="TreeGrafter"/>
</dbReference>
<evidence type="ECO:0000256" key="2">
    <source>
        <dbReference type="RuleBase" id="RU000408"/>
    </source>
</evidence>
<dbReference type="PANTHER" id="PTHR12962:SF1">
    <property type="entry name" value="COLD SHOCK DOMAIN-CONTAINING PROTEIN CG9705"/>
    <property type="match status" value="1"/>
</dbReference>
<dbReference type="EMBL" id="DRLF01000254">
    <property type="protein sequence ID" value="HEC06636.1"/>
    <property type="molecule type" value="Genomic_DNA"/>
</dbReference>
<dbReference type="AlphaFoldDB" id="A0A831WFK6"/>
<dbReference type="GO" id="GO:0005829">
    <property type="term" value="C:cytosol"/>
    <property type="evidence" value="ECO:0007669"/>
    <property type="project" value="UniProtKB-ARBA"/>
</dbReference>
<accession>A0A831WFK6</accession>
<dbReference type="CDD" id="cd04458">
    <property type="entry name" value="CSP_CDS"/>
    <property type="match status" value="1"/>
</dbReference>
<keyword evidence="3" id="KW-0472">Membrane</keyword>
<name>A0A831WFK6_9GAMM</name>
<feature type="transmembrane region" description="Helical" evidence="3">
    <location>
        <begin position="191"/>
        <end position="215"/>
    </location>
</feature>
<comment type="caution">
    <text evidence="5">The sequence shown here is derived from an EMBL/GenBank/DDBJ whole genome shotgun (WGS) entry which is preliminary data.</text>
</comment>
<reference evidence="5" key="1">
    <citation type="journal article" date="2020" name="mSystems">
        <title>Genome- and Community-Level Interaction Insights into Carbon Utilization and Element Cycling Functions of Hydrothermarchaeota in Hydrothermal Sediment.</title>
        <authorList>
            <person name="Zhou Z."/>
            <person name="Liu Y."/>
            <person name="Xu W."/>
            <person name="Pan J."/>
            <person name="Luo Z.H."/>
            <person name="Li M."/>
        </authorList>
    </citation>
    <scope>NUCLEOTIDE SEQUENCE [LARGE SCALE GENOMIC DNA]</scope>
    <source>
        <strain evidence="5">HyVt-458</strain>
    </source>
</reference>
<organism evidence="5">
    <name type="scientific">Thiolapillus brandeum</name>
    <dbReference type="NCBI Taxonomy" id="1076588"/>
    <lineage>
        <taxon>Bacteria</taxon>
        <taxon>Pseudomonadati</taxon>
        <taxon>Pseudomonadota</taxon>
        <taxon>Gammaproteobacteria</taxon>
        <taxon>Chromatiales</taxon>
        <taxon>Sedimenticolaceae</taxon>
        <taxon>Thiolapillus</taxon>
    </lineage>
</organism>
<feature type="transmembrane region" description="Helical" evidence="3">
    <location>
        <begin position="125"/>
        <end position="143"/>
    </location>
</feature>
<dbReference type="InterPro" id="IPR011129">
    <property type="entry name" value="CSD"/>
</dbReference>
<dbReference type="InterPro" id="IPR002059">
    <property type="entry name" value="CSP_DNA-bd"/>
</dbReference>
<dbReference type="InterPro" id="IPR052069">
    <property type="entry name" value="Ca-reg_mRNA-binding_domain"/>
</dbReference>
<dbReference type="Proteomes" id="UP000886339">
    <property type="component" value="Unassembled WGS sequence"/>
</dbReference>